<keyword evidence="10" id="KW-0812">Transmembrane</keyword>
<keyword evidence="5" id="KW-0677">Repeat</keyword>
<feature type="region of interest" description="Disordered" evidence="9">
    <location>
        <begin position="373"/>
        <end position="413"/>
    </location>
</feature>
<keyword evidence="8" id="KW-0325">Glycoprotein</keyword>
<keyword evidence="2" id="KW-1003">Cell membrane</keyword>
<evidence type="ECO:0000256" key="2">
    <source>
        <dbReference type="ARBA" id="ARBA00022475"/>
    </source>
</evidence>
<feature type="compositionally biased region" description="Polar residues" evidence="9">
    <location>
        <begin position="319"/>
        <end position="358"/>
    </location>
</feature>
<keyword evidence="3" id="KW-0245">EGF-like domain</keyword>
<reference evidence="12 13" key="1">
    <citation type="journal article" date="2018" name="G3 (Bethesda)">
        <title>A High-Quality Reference Genome for the Invasive Mosquitofish Gambusia affinis Using a Chicago Library.</title>
        <authorList>
            <person name="Hoffberg S.L."/>
            <person name="Troendle N.J."/>
            <person name="Glenn T.C."/>
            <person name="Mahmud O."/>
            <person name="Louha S."/>
            <person name="Chalopin D."/>
            <person name="Bennetzen J.L."/>
            <person name="Mauricio R."/>
        </authorList>
    </citation>
    <scope>NUCLEOTIDE SEQUENCE [LARGE SCALE GENOMIC DNA]</scope>
    <source>
        <strain evidence="12">NE01/NJP1002.9</strain>
        <tissue evidence="12">Muscle</tissue>
    </source>
</reference>
<keyword evidence="7" id="KW-1015">Disulfide bond</keyword>
<dbReference type="PANTHER" id="PTHR24037">
    <property type="entry name" value="HEART DEVELOPMENT PROTEIN WITH EGF-LIKE DOMAINS 1"/>
    <property type="match status" value="1"/>
</dbReference>
<evidence type="ECO:0000256" key="9">
    <source>
        <dbReference type="SAM" id="MobiDB-lite"/>
    </source>
</evidence>
<proteinExistence type="predicted"/>
<evidence type="ECO:0000256" key="6">
    <source>
        <dbReference type="ARBA" id="ARBA00023136"/>
    </source>
</evidence>
<keyword evidence="6 10" id="KW-0472">Membrane</keyword>
<evidence type="ECO:0000256" key="4">
    <source>
        <dbReference type="ARBA" id="ARBA00022729"/>
    </source>
</evidence>
<evidence type="ECO:0000313" key="13">
    <source>
        <dbReference type="Proteomes" id="UP000250572"/>
    </source>
</evidence>
<evidence type="ECO:0000256" key="10">
    <source>
        <dbReference type="SAM" id="Phobius"/>
    </source>
</evidence>
<keyword evidence="10" id="KW-1133">Transmembrane helix</keyword>
<dbReference type="SUPFAM" id="SSF57184">
    <property type="entry name" value="Growth factor receptor domain"/>
    <property type="match status" value="1"/>
</dbReference>
<dbReference type="Proteomes" id="UP000250572">
    <property type="component" value="Unassembled WGS sequence"/>
</dbReference>
<dbReference type="STRING" id="33528.ENSGAFP00000002528"/>
<name>A0A315VDZ3_GAMAF</name>
<gene>
    <name evidence="12" type="ORF">CCH79_00003011</name>
</gene>
<feature type="region of interest" description="Disordered" evidence="9">
    <location>
        <begin position="309"/>
        <end position="358"/>
    </location>
</feature>
<comment type="subcellular location">
    <subcellularLocation>
        <location evidence="1">Cell membrane</location>
    </subcellularLocation>
</comment>
<sequence length="413" mass="45933">MVCLSFCHNYQGACASNPCHLGSTCEERADLIYLCLCLAGEFYYENRGCDKCEYLSFLTITLFFQIAKVFPGLLVLKRAYDDKMADKTSQTFNKTARTITDEIDKEFKGKNEKNGYITSLLLELKEKKTNTRSQINNVEASIEIIYDVASDIKEATVTETMGKVACENCPLAESYQVENACNPTACDKISTNCTHTNGLLTCQCNHGYINTSYTDRLCMACPAGEKVVNGKCKPCGFGRTGFNCENETLLIVVIICSVLGFLMIVGLIAQPLVLKKLKKKGSKSKEEDLWKSDQIPSFVKPPLPYGSSNGLSKEPADSLVNSGFPQIPRANTSTSWASKTNLEMTPSNSPQNLVSSGRNLGFNNYQDDVFSFSQSRPKINPYEQLQSRSSTYSQNRNTNPYAQIRGQKNPYFK</sequence>
<evidence type="ECO:0000256" key="5">
    <source>
        <dbReference type="ARBA" id="ARBA00022737"/>
    </source>
</evidence>
<accession>A0A315VDZ3</accession>
<dbReference type="InterPro" id="IPR000082">
    <property type="entry name" value="SEA_dom"/>
</dbReference>
<dbReference type="InterPro" id="IPR036364">
    <property type="entry name" value="SEA_dom_sf"/>
</dbReference>
<evidence type="ECO:0000256" key="1">
    <source>
        <dbReference type="ARBA" id="ARBA00004236"/>
    </source>
</evidence>
<dbReference type="Pfam" id="PF01390">
    <property type="entry name" value="SEA"/>
    <property type="match status" value="1"/>
</dbReference>
<dbReference type="EMBL" id="NHOQ01001904">
    <property type="protein sequence ID" value="PWA21602.1"/>
    <property type="molecule type" value="Genomic_DNA"/>
</dbReference>
<evidence type="ECO:0000256" key="8">
    <source>
        <dbReference type="ARBA" id="ARBA00023180"/>
    </source>
</evidence>
<protein>
    <recommendedName>
        <fullName evidence="11">SEA domain-containing protein</fullName>
    </recommendedName>
</protein>
<keyword evidence="13" id="KW-1185">Reference proteome</keyword>
<evidence type="ECO:0000256" key="7">
    <source>
        <dbReference type="ARBA" id="ARBA00023157"/>
    </source>
</evidence>
<keyword evidence="4" id="KW-0732">Signal</keyword>
<dbReference type="PROSITE" id="PS50024">
    <property type="entry name" value="SEA"/>
    <property type="match status" value="1"/>
</dbReference>
<organism evidence="12 13">
    <name type="scientific">Gambusia affinis</name>
    <name type="common">Western mosquitofish</name>
    <name type="synonym">Heterandria affinis</name>
    <dbReference type="NCBI Taxonomy" id="33528"/>
    <lineage>
        <taxon>Eukaryota</taxon>
        <taxon>Metazoa</taxon>
        <taxon>Chordata</taxon>
        <taxon>Craniata</taxon>
        <taxon>Vertebrata</taxon>
        <taxon>Euteleostomi</taxon>
        <taxon>Actinopterygii</taxon>
        <taxon>Neopterygii</taxon>
        <taxon>Teleostei</taxon>
        <taxon>Neoteleostei</taxon>
        <taxon>Acanthomorphata</taxon>
        <taxon>Ovalentaria</taxon>
        <taxon>Atherinomorphae</taxon>
        <taxon>Cyprinodontiformes</taxon>
        <taxon>Poeciliidae</taxon>
        <taxon>Poeciliinae</taxon>
        <taxon>Gambusia</taxon>
    </lineage>
</organism>
<dbReference type="InterPro" id="IPR009030">
    <property type="entry name" value="Growth_fac_rcpt_cys_sf"/>
</dbReference>
<comment type="caution">
    <text evidence="12">The sequence shown here is derived from an EMBL/GenBank/DDBJ whole genome shotgun (WGS) entry which is preliminary data.</text>
</comment>
<evidence type="ECO:0000313" key="12">
    <source>
        <dbReference type="EMBL" id="PWA21602.1"/>
    </source>
</evidence>
<feature type="compositionally biased region" description="Polar residues" evidence="9">
    <location>
        <begin position="373"/>
        <end position="401"/>
    </location>
</feature>
<dbReference type="AlphaFoldDB" id="A0A315VDZ3"/>
<evidence type="ECO:0000259" key="11">
    <source>
        <dbReference type="PROSITE" id="PS50024"/>
    </source>
</evidence>
<feature type="transmembrane region" description="Helical" evidence="10">
    <location>
        <begin position="249"/>
        <end position="274"/>
    </location>
</feature>
<feature type="domain" description="SEA" evidence="11">
    <location>
        <begin position="66"/>
        <end position="183"/>
    </location>
</feature>
<dbReference type="PANTHER" id="PTHR24037:SF10">
    <property type="entry name" value="MUCIN-13"/>
    <property type="match status" value="1"/>
</dbReference>
<dbReference type="SUPFAM" id="SSF82671">
    <property type="entry name" value="SEA domain"/>
    <property type="match status" value="1"/>
</dbReference>
<dbReference type="GO" id="GO:0005886">
    <property type="term" value="C:plasma membrane"/>
    <property type="evidence" value="ECO:0007669"/>
    <property type="project" value="UniProtKB-SubCell"/>
</dbReference>
<evidence type="ECO:0000256" key="3">
    <source>
        <dbReference type="ARBA" id="ARBA00022536"/>
    </source>
</evidence>
<dbReference type="Gene3D" id="3.30.70.960">
    <property type="entry name" value="SEA domain"/>
    <property type="match status" value="1"/>
</dbReference>